<evidence type="ECO:0000313" key="9">
    <source>
        <dbReference type="Proteomes" id="UP000029391"/>
    </source>
</evidence>
<sequence>MAKTSMVNRDVKRKKLVAKFAAKRAELKKIISSATASYEDKMDAATKLQKLPRDSSPSRVRNRCAMTGRSRGVYAKFGLGRNKLREATMRGDVPGLRKASW</sequence>
<dbReference type="OrthoDB" id="9810484at2"/>
<evidence type="ECO:0000256" key="7">
    <source>
        <dbReference type="HAMAP-Rule" id="MF_00537"/>
    </source>
</evidence>
<dbReference type="eggNOG" id="COG0199">
    <property type="taxonomic scope" value="Bacteria"/>
</dbReference>
<proteinExistence type="inferred from homology"/>
<dbReference type="InterPro" id="IPR001209">
    <property type="entry name" value="Ribosomal_uS14"/>
</dbReference>
<dbReference type="STRING" id="1121013.GCA_000426365_00016"/>
<dbReference type="GO" id="GO:0015935">
    <property type="term" value="C:small ribosomal subunit"/>
    <property type="evidence" value="ECO:0007669"/>
    <property type="project" value="TreeGrafter"/>
</dbReference>
<name>A0A091BAJ4_9GAMM</name>
<dbReference type="Pfam" id="PF00253">
    <property type="entry name" value="Ribosomal_S14"/>
    <property type="match status" value="1"/>
</dbReference>
<dbReference type="RefSeq" id="WP_026815610.1">
    <property type="nucleotide sequence ID" value="NZ_AUFF01000001.1"/>
</dbReference>
<keyword evidence="7" id="KW-0699">rRNA-binding</keyword>
<dbReference type="HAMAP" id="MF_00537">
    <property type="entry name" value="Ribosomal_uS14_1"/>
    <property type="match status" value="1"/>
</dbReference>
<keyword evidence="4 7" id="KW-0687">Ribonucleoprotein</keyword>
<evidence type="ECO:0000256" key="6">
    <source>
        <dbReference type="ARBA" id="ARBA00047110"/>
    </source>
</evidence>
<dbReference type="Gene3D" id="1.10.287.1480">
    <property type="match status" value="1"/>
</dbReference>
<dbReference type="GO" id="GO:0005737">
    <property type="term" value="C:cytoplasm"/>
    <property type="evidence" value="ECO:0007669"/>
    <property type="project" value="UniProtKB-ARBA"/>
</dbReference>
<dbReference type="GO" id="GO:0006412">
    <property type="term" value="P:translation"/>
    <property type="evidence" value="ECO:0007669"/>
    <property type="project" value="UniProtKB-UniRule"/>
</dbReference>
<dbReference type="FunFam" id="1.10.287.1480:FF:000001">
    <property type="entry name" value="30S ribosomal protein S14"/>
    <property type="match status" value="1"/>
</dbReference>
<dbReference type="GO" id="GO:0003735">
    <property type="term" value="F:structural constituent of ribosome"/>
    <property type="evidence" value="ECO:0007669"/>
    <property type="project" value="InterPro"/>
</dbReference>
<evidence type="ECO:0000313" key="8">
    <source>
        <dbReference type="EMBL" id="KFN49698.1"/>
    </source>
</evidence>
<gene>
    <name evidence="7" type="primary">rpsN</name>
    <name evidence="8" type="ORF">P873_10080</name>
</gene>
<keyword evidence="7" id="KW-0694">RNA-binding</keyword>
<dbReference type="GO" id="GO:0019843">
    <property type="term" value="F:rRNA binding"/>
    <property type="evidence" value="ECO:0007669"/>
    <property type="project" value="UniProtKB-UniRule"/>
</dbReference>
<reference evidence="8 9" key="1">
    <citation type="submission" date="2013-09" db="EMBL/GenBank/DDBJ databases">
        <title>Genome sequencing of Arenimonas composti.</title>
        <authorList>
            <person name="Chen F."/>
            <person name="Wang G."/>
        </authorList>
    </citation>
    <scope>NUCLEOTIDE SEQUENCE [LARGE SCALE GENOMIC DNA]</scope>
    <source>
        <strain evidence="8 9">TR7-09</strain>
    </source>
</reference>
<dbReference type="EMBL" id="AWXU01000031">
    <property type="protein sequence ID" value="KFN49698.1"/>
    <property type="molecule type" value="Genomic_DNA"/>
</dbReference>
<dbReference type="AlphaFoldDB" id="A0A091BAJ4"/>
<comment type="function">
    <text evidence="1 7">Binds 16S rRNA, required for the assembly of 30S particles and may also be responsible for determining the conformation of the 16S rRNA at the A site.</text>
</comment>
<comment type="caution">
    <text evidence="8">The sequence shown here is derived from an EMBL/GenBank/DDBJ whole genome shotgun (WGS) entry which is preliminary data.</text>
</comment>
<dbReference type="InterPro" id="IPR023036">
    <property type="entry name" value="Ribosomal_uS14_bac/plastid"/>
</dbReference>
<evidence type="ECO:0000256" key="2">
    <source>
        <dbReference type="ARBA" id="ARBA00009083"/>
    </source>
</evidence>
<evidence type="ECO:0000256" key="3">
    <source>
        <dbReference type="ARBA" id="ARBA00022980"/>
    </source>
</evidence>
<protein>
    <recommendedName>
        <fullName evidence="5 7">Small ribosomal subunit protein uS14</fullName>
    </recommendedName>
</protein>
<dbReference type="Proteomes" id="UP000029391">
    <property type="component" value="Unassembled WGS sequence"/>
</dbReference>
<organism evidence="8 9">
    <name type="scientific">Arenimonas composti TR7-09 = DSM 18010</name>
    <dbReference type="NCBI Taxonomy" id="1121013"/>
    <lineage>
        <taxon>Bacteria</taxon>
        <taxon>Pseudomonadati</taxon>
        <taxon>Pseudomonadota</taxon>
        <taxon>Gammaproteobacteria</taxon>
        <taxon>Lysobacterales</taxon>
        <taxon>Lysobacteraceae</taxon>
        <taxon>Arenimonas</taxon>
    </lineage>
</organism>
<dbReference type="PANTHER" id="PTHR19836:SF19">
    <property type="entry name" value="SMALL RIBOSOMAL SUBUNIT PROTEIN US14M"/>
    <property type="match status" value="1"/>
</dbReference>
<evidence type="ECO:0000256" key="5">
    <source>
        <dbReference type="ARBA" id="ARBA00035167"/>
    </source>
</evidence>
<dbReference type="SUPFAM" id="SSF57716">
    <property type="entry name" value="Glucocorticoid receptor-like (DNA-binding domain)"/>
    <property type="match status" value="1"/>
</dbReference>
<accession>A0A091BAJ4</accession>
<keyword evidence="3 7" id="KW-0689">Ribosomal protein</keyword>
<evidence type="ECO:0000256" key="1">
    <source>
        <dbReference type="ARBA" id="ARBA00003686"/>
    </source>
</evidence>
<comment type="subunit">
    <text evidence="6 7">Part of the 30S ribosomal subunit. Contacts proteins S3 and S10.</text>
</comment>
<dbReference type="NCBIfam" id="NF006477">
    <property type="entry name" value="PRK08881.1"/>
    <property type="match status" value="1"/>
</dbReference>
<comment type="similarity">
    <text evidence="2 7">Belongs to the universal ribosomal protein uS14 family.</text>
</comment>
<dbReference type="PANTHER" id="PTHR19836">
    <property type="entry name" value="30S RIBOSOMAL PROTEIN S14"/>
    <property type="match status" value="1"/>
</dbReference>
<evidence type="ECO:0000256" key="4">
    <source>
        <dbReference type="ARBA" id="ARBA00023274"/>
    </source>
</evidence>
<keyword evidence="9" id="KW-1185">Reference proteome</keyword>